<dbReference type="EMBL" id="BX569691">
    <property type="protein sequence ID" value="CAE07274.1"/>
    <property type="molecule type" value="Genomic_DNA"/>
</dbReference>
<dbReference type="InterPro" id="IPR020892">
    <property type="entry name" value="Cyclophilin-type_PPIase_CS"/>
</dbReference>
<organism evidence="6 7">
    <name type="scientific">Parasynechococcus marenigrum (strain WH8102)</name>
    <dbReference type="NCBI Taxonomy" id="84588"/>
    <lineage>
        <taxon>Bacteria</taxon>
        <taxon>Bacillati</taxon>
        <taxon>Cyanobacteriota</taxon>
        <taxon>Cyanophyceae</taxon>
        <taxon>Synechococcales</taxon>
        <taxon>Prochlorococcaceae</taxon>
        <taxon>Parasynechococcus</taxon>
        <taxon>Parasynechococcus marenigrum</taxon>
    </lineage>
</organism>
<keyword evidence="7" id="KW-1185">Reference proteome</keyword>
<accession>Q7U865</accession>
<dbReference type="eggNOG" id="COG0652">
    <property type="taxonomic scope" value="Bacteria"/>
</dbReference>
<proteinExistence type="predicted"/>
<dbReference type="PROSITE" id="PS00170">
    <property type="entry name" value="CSA_PPIASE_1"/>
    <property type="match status" value="1"/>
</dbReference>
<dbReference type="CDD" id="cd01920">
    <property type="entry name" value="cyclophilin_EcCYP_like"/>
    <property type="match status" value="1"/>
</dbReference>
<keyword evidence="4 6" id="KW-0413">Isomerase</keyword>
<evidence type="ECO:0000313" key="7">
    <source>
        <dbReference type="Proteomes" id="UP000001422"/>
    </source>
</evidence>
<protein>
    <recommendedName>
        <fullName evidence="2">peptidylprolyl isomerase</fullName>
        <ecNumber evidence="2">5.2.1.8</ecNumber>
    </recommendedName>
</protein>
<gene>
    <name evidence="6" type="ordered locus">SYNW0759</name>
</gene>
<comment type="function">
    <text evidence="1">PPIases accelerate the folding of proteins. It catalyzes the cis-trans isomerization of proline imidic peptide bonds in oligopeptides.</text>
</comment>
<dbReference type="STRING" id="84588.SYNW0759"/>
<feature type="domain" description="PPIase cyclophilin-type" evidence="5">
    <location>
        <begin position="45"/>
        <end position="202"/>
    </location>
</feature>
<dbReference type="SUPFAM" id="SSF50891">
    <property type="entry name" value="Cyclophilin-like"/>
    <property type="match status" value="1"/>
</dbReference>
<evidence type="ECO:0000313" key="6">
    <source>
        <dbReference type="EMBL" id="CAE07274.1"/>
    </source>
</evidence>
<dbReference type="InterPro" id="IPR029000">
    <property type="entry name" value="Cyclophilin-like_dom_sf"/>
</dbReference>
<dbReference type="Pfam" id="PF00160">
    <property type="entry name" value="Pro_isomerase"/>
    <property type="match status" value="1"/>
</dbReference>
<evidence type="ECO:0000256" key="3">
    <source>
        <dbReference type="ARBA" id="ARBA00023110"/>
    </source>
</evidence>
<dbReference type="GO" id="GO:0003755">
    <property type="term" value="F:peptidyl-prolyl cis-trans isomerase activity"/>
    <property type="evidence" value="ECO:0007669"/>
    <property type="project" value="UniProtKB-KW"/>
</dbReference>
<dbReference type="InterPro" id="IPR002130">
    <property type="entry name" value="Cyclophilin-type_PPIase_dom"/>
</dbReference>
<dbReference type="AlphaFoldDB" id="Q7U865"/>
<evidence type="ECO:0000259" key="5">
    <source>
        <dbReference type="PROSITE" id="PS50072"/>
    </source>
</evidence>
<dbReference type="KEGG" id="syw:SYNW0759"/>
<dbReference type="GO" id="GO:0006457">
    <property type="term" value="P:protein folding"/>
    <property type="evidence" value="ECO:0007669"/>
    <property type="project" value="InterPro"/>
</dbReference>
<dbReference type="Proteomes" id="UP000001422">
    <property type="component" value="Chromosome"/>
</dbReference>
<evidence type="ECO:0000256" key="4">
    <source>
        <dbReference type="ARBA" id="ARBA00023235"/>
    </source>
</evidence>
<dbReference type="PANTHER" id="PTHR45625:SF4">
    <property type="entry name" value="PEPTIDYLPROLYL ISOMERASE DOMAIN AND WD REPEAT-CONTAINING PROTEIN 1"/>
    <property type="match status" value="1"/>
</dbReference>
<dbReference type="EC" id="5.2.1.8" evidence="2"/>
<keyword evidence="3" id="KW-0697">Rotamase</keyword>
<reference evidence="6 7" key="1">
    <citation type="journal article" date="2003" name="Nature">
        <title>The genome of a motile marine Synechococcus.</title>
        <authorList>
            <person name="Palenik B."/>
            <person name="Brahamsha B."/>
            <person name="Larimer F."/>
            <person name="Land M."/>
            <person name="Hauser L."/>
            <person name="Chain P."/>
            <person name="Lamerdin J."/>
            <person name="Regala W."/>
            <person name="Allen E.A."/>
            <person name="McCarren J."/>
            <person name="Paulsen I."/>
            <person name="Dufresne A."/>
            <person name="Partensky F."/>
            <person name="Webb E."/>
            <person name="Waterbury J."/>
        </authorList>
    </citation>
    <scope>NUCLEOTIDE SEQUENCE [LARGE SCALE GENOMIC DNA]</scope>
    <source>
        <strain evidence="6 7">WH8102</strain>
    </source>
</reference>
<dbReference type="PANTHER" id="PTHR45625">
    <property type="entry name" value="PEPTIDYL-PROLYL CIS-TRANS ISOMERASE-RELATED"/>
    <property type="match status" value="1"/>
</dbReference>
<dbReference type="RefSeq" id="WP_011127624.1">
    <property type="nucleotide sequence ID" value="NC_005070.1"/>
</dbReference>
<evidence type="ECO:0000256" key="1">
    <source>
        <dbReference type="ARBA" id="ARBA00002388"/>
    </source>
</evidence>
<dbReference type="HOGENOM" id="CLU_583845_0_0_3"/>
<dbReference type="Gene3D" id="2.40.100.10">
    <property type="entry name" value="Cyclophilin-like"/>
    <property type="match status" value="1"/>
</dbReference>
<name>Q7U865_PARMW</name>
<dbReference type="InterPro" id="IPR044666">
    <property type="entry name" value="Cyclophilin_A-like"/>
</dbReference>
<dbReference type="PROSITE" id="PS50072">
    <property type="entry name" value="CSA_PPIASE_2"/>
    <property type="match status" value="1"/>
</dbReference>
<sequence>MAFNDLSLAPSGKSVVKLPKGFGASDAVGAVVELTTNNQLGDRSIFLELFNKKGSADFLTKKTVKNFFKYLNKGVYDNSIFHRSVPGFVLQGGGFSAPLAPADEGGSIDPVDTFNPIKNEPGNSNRRGTIAMAKLAGDPDSATSQWFVNLEDNLSLDTQNEGFTVFGKVLGNGMEVVDYLASVEVYNFGGPYTELPLWQLVQKPDGSLDVGPEDFLIVSSAEKLKSKKQPFVLSAESSDDSIVQVSVTNNQRIKLKTPKNASGTATISVEAVSTVDGTVDADRFDVVIGGSAQARSMERSAKKGSKFINIFVDGGSFDDPFYRFFDSNGDELDRLKINVKKKYRFHRQDEVASHPFYIGDSGYNTDSTKSLKLKGDGTFTDGITGSEMFSFSVRKADRKAFKKEAELSYYCTAHSSMIGTFAIKGQKNSANFMPQESADVSTINDSTTTSSGGYYRAMTDVADQLPLI</sequence>
<evidence type="ECO:0000256" key="2">
    <source>
        <dbReference type="ARBA" id="ARBA00013194"/>
    </source>
</evidence>